<comment type="similarity">
    <text evidence="3">Belongs to the CoaE family.</text>
</comment>
<evidence type="ECO:0000256" key="4">
    <source>
        <dbReference type="NCBIfam" id="TIGR00152"/>
    </source>
</evidence>
<dbReference type="Pfam" id="PF01121">
    <property type="entry name" value="CoaE"/>
    <property type="match status" value="1"/>
</dbReference>
<keyword evidence="3 5" id="KW-0808">Transferase</keyword>
<reference evidence="5 6" key="1">
    <citation type="submission" date="2020-09" db="EMBL/GenBank/DDBJ databases">
        <title>Paenibacillus sp. strain PR3 16S rRNA gene Genome sequencing and assembly.</title>
        <authorList>
            <person name="Kim J."/>
        </authorList>
    </citation>
    <scope>NUCLEOTIDE SEQUENCE [LARGE SCALE GENOMIC DNA]</scope>
    <source>
        <strain evidence="5 6">PR3</strain>
    </source>
</reference>
<dbReference type="PANTHER" id="PTHR10695:SF46">
    <property type="entry name" value="BIFUNCTIONAL COENZYME A SYNTHASE-RELATED"/>
    <property type="match status" value="1"/>
</dbReference>
<sequence>MRIGLTGGIACGKSTVSAMLTELGAHIVDADRVAREVVLPGEPALQAIAEKFGQAVLSEDGTLNRPALGSIVFGQAERLRELEAITHPAIRKRMREQMEQAERLAVDPIVVADIPLLYETEQQSSYAGVIVVYVPHEVQRERLMNRNGLAAEEAERRIGLQMDIEQKRRLADWVIDNSGTLEETRKQVQLLWELLRSK</sequence>
<keyword evidence="2 3" id="KW-0067">ATP-binding</keyword>
<dbReference type="EMBL" id="JACXZA010000003">
    <property type="protein sequence ID" value="MBD3919748.1"/>
    <property type="molecule type" value="Genomic_DNA"/>
</dbReference>
<dbReference type="PANTHER" id="PTHR10695">
    <property type="entry name" value="DEPHOSPHO-COA KINASE-RELATED"/>
    <property type="match status" value="1"/>
</dbReference>
<feature type="binding site" evidence="3">
    <location>
        <begin position="10"/>
        <end position="15"/>
    </location>
    <ligand>
        <name>ATP</name>
        <dbReference type="ChEBI" id="CHEBI:30616"/>
    </ligand>
</feature>
<comment type="pathway">
    <text evidence="3">Cofactor biosynthesis; coenzyme A biosynthesis; CoA from (R)-pantothenate: step 5/5.</text>
</comment>
<dbReference type="Proteomes" id="UP000609346">
    <property type="component" value="Unassembled WGS sequence"/>
</dbReference>
<dbReference type="SUPFAM" id="SSF52540">
    <property type="entry name" value="P-loop containing nucleoside triphosphate hydrolases"/>
    <property type="match status" value="1"/>
</dbReference>
<keyword evidence="1 3" id="KW-0547">Nucleotide-binding</keyword>
<proteinExistence type="inferred from homology"/>
<keyword evidence="6" id="KW-1185">Reference proteome</keyword>
<dbReference type="EC" id="2.7.1.24" evidence="3 4"/>
<evidence type="ECO:0000313" key="6">
    <source>
        <dbReference type="Proteomes" id="UP000609346"/>
    </source>
</evidence>
<protein>
    <recommendedName>
        <fullName evidence="3 4">Dephospho-CoA kinase</fullName>
        <ecNumber evidence="3 4">2.7.1.24</ecNumber>
    </recommendedName>
    <alternativeName>
        <fullName evidence="3">Dephosphocoenzyme A kinase</fullName>
    </alternativeName>
</protein>
<keyword evidence="3 5" id="KW-0418">Kinase</keyword>
<accession>A0ABR8MUU8</accession>
<dbReference type="InterPro" id="IPR001977">
    <property type="entry name" value="Depp_CoAkinase"/>
</dbReference>
<dbReference type="HAMAP" id="MF_00376">
    <property type="entry name" value="Dephospho_CoA_kinase"/>
    <property type="match status" value="1"/>
</dbReference>
<dbReference type="PROSITE" id="PS51219">
    <property type="entry name" value="DPCK"/>
    <property type="match status" value="1"/>
</dbReference>
<dbReference type="RefSeq" id="WP_191204041.1">
    <property type="nucleotide sequence ID" value="NZ_JACXZA010000003.1"/>
</dbReference>
<dbReference type="Gene3D" id="3.40.50.300">
    <property type="entry name" value="P-loop containing nucleotide triphosphate hydrolases"/>
    <property type="match status" value="1"/>
</dbReference>
<dbReference type="CDD" id="cd02022">
    <property type="entry name" value="DPCK"/>
    <property type="match status" value="1"/>
</dbReference>
<keyword evidence="3" id="KW-0173">Coenzyme A biosynthesis</keyword>
<evidence type="ECO:0000256" key="1">
    <source>
        <dbReference type="ARBA" id="ARBA00022741"/>
    </source>
</evidence>
<comment type="caution">
    <text evidence="5">The sequence shown here is derived from an EMBL/GenBank/DDBJ whole genome shotgun (WGS) entry which is preliminary data.</text>
</comment>
<comment type="subcellular location">
    <subcellularLocation>
        <location evidence="3">Cytoplasm</location>
    </subcellularLocation>
</comment>
<keyword evidence="3" id="KW-0963">Cytoplasm</keyword>
<evidence type="ECO:0000256" key="3">
    <source>
        <dbReference type="HAMAP-Rule" id="MF_00376"/>
    </source>
</evidence>
<evidence type="ECO:0000313" key="5">
    <source>
        <dbReference type="EMBL" id="MBD3919748.1"/>
    </source>
</evidence>
<evidence type="ECO:0000256" key="2">
    <source>
        <dbReference type="ARBA" id="ARBA00022840"/>
    </source>
</evidence>
<gene>
    <name evidence="3" type="primary">coaE</name>
    <name evidence="5" type="ORF">H8B09_13375</name>
</gene>
<dbReference type="NCBIfam" id="TIGR00152">
    <property type="entry name" value="dephospho-CoA kinase"/>
    <property type="match status" value="1"/>
</dbReference>
<dbReference type="InterPro" id="IPR027417">
    <property type="entry name" value="P-loop_NTPase"/>
</dbReference>
<comment type="function">
    <text evidence="3">Catalyzes the phosphorylation of the 3'-hydroxyl group of dephosphocoenzyme A to form coenzyme A.</text>
</comment>
<comment type="catalytic activity">
    <reaction evidence="3">
        <text>3'-dephospho-CoA + ATP = ADP + CoA + H(+)</text>
        <dbReference type="Rhea" id="RHEA:18245"/>
        <dbReference type="ChEBI" id="CHEBI:15378"/>
        <dbReference type="ChEBI" id="CHEBI:30616"/>
        <dbReference type="ChEBI" id="CHEBI:57287"/>
        <dbReference type="ChEBI" id="CHEBI:57328"/>
        <dbReference type="ChEBI" id="CHEBI:456216"/>
        <dbReference type="EC" id="2.7.1.24"/>
    </reaction>
</comment>
<name>A0ABR8MUU8_9BACL</name>
<dbReference type="GO" id="GO:0004140">
    <property type="term" value="F:dephospho-CoA kinase activity"/>
    <property type="evidence" value="ECO:0007669"/>
    <property type="project" value="UniProtKB-EC"/>
</dbReference>
<organism evidence="5 6">
    <name type="scientific">Paenibacillus terricola</name>
    <dbReference type="NCBI Taxonomy" id="2763503"/>
    <lineage>
        <taxon>Bacteria</taxon>
        <taxon>Bacillati</taxon>
        <taxon>Bacillota</taxon>
        <taxon>Bacilli</taxon>
        <taxon>Bacillales</taxon>
        <taxon>Paenibacillaceae</taxon>
        <taxon>Paenibacillus</taxon>
    </lineage>
</organism>